<dbReference type="RefSeq" id="WP_288196229.1">
    <property type="nucleotide sequence ID" value="NZ_LT608334.1"/>
</dbReference>
<dbReference type="InterPro" id="IPR011611">
    <property type="entry name" value="PfkB_dom"/>
</dbReference>
<reference evidence="4" key="1">
    <citation type="submission" date="2016-08" db="EMBL/GenBank/DDBJ databases">
        <authorList>
            <person name="Seilhamer J.J."/>
        </authorList>
    </citation>
    <scope>NUCLEOTIDE SEQUENCE</scope>
    <source>
        <strain evidence="4">86</strain>
    </source>
</reference>
<keyword evidence="2 4" id="KW-0418">Kinase</keyword>
<dbReference type="InterPro" id="IPR029056">
    <property type="entry name" value="Ribokinase-like"/>
</dbReference>
<dbReference type="Gene3D" id="3.40.1190.20">
    <property type="match status" value="1"/>
</dbReference>
<evidence type="ECO:0000313" key="4">
    <source>
        <dbReference type="EMBL" id="SCM75938.1"/>
    </source>
</evidence>
<keyword evidence="1 4" id="KW-0808">Transferase</keyword>
<dbReference type="AlphaFoldDB" id="A0A212LEM8"/>
<dbReference type="GO" id="GO:0005829">
    <property type="term" value="C:cytosol"/>
    <property type="evidence" value="ECO:0007669"/>
    <property type="project" value="TreeGrafter"/>
</dbReference>
<dbReference type="PANTHER" id="PTHR10584:SF157">
    <property type="entry name" value="SULFOFRUCTOSE KINASE"/>
    <property type="match status" value="1"/>
</dbReference>
<dbReference type="PANTHER" id="PTHR10584">
    <property type="entry name" value="SUGAR KINASE"/>
    <property type="match status" value="1"/>
</dbReference>
<dbReference type="PROSITE" id="PS00584">
    <property type="entry name" value="PFKB_KINASES_2"/>
    <property type="match status" value="1"/>
</dbReference>
<evidence type="ECO:0000259" key="3">
    <source>
        <dbReference type="Pfam" id="PF00294"/>
    </source>
</evidence>
<proteinExistence type="predicted"/>
<evidence type="ECO:0000256" key="1">
    <source>
        <dbReference type="ARBA" id="ARBA00022679"/>
    </source>
</evidence>
<dbReference type="SUPFAM" id="SSF53613">
    <property type="entry name" value="Ribokinase-like"/>
    <property type="match status" value="1"/>
</dbReference>
<name>A0A212LEM8_9HYPH</name>
<protein>
    <submittedName>
        <fullName evidence="4">Putative Uncharacterized sugar kinase YihV</fullName>
        <ecNumber evidence="4">2.7.1.-</ecNumber>
    </submittedName>
</protein>
<accession>A0A212LEM8</accession>
<dbReference type="EC" id="2.7.1.-" evidence="4"/>
<feature type="domain" description="Carbohydrate kinase PfkB" evidence="3">
    <location>
        <begin position="8"/>
        <end position="292"/>
    </location>
</feature>
<dbReference type="InterPro" id="IPR002173">
    <property type="entry name" value="Carboh/pur_kinase_PfkB_CS"/>
</dbReference>
<dbReference type="EMBL" id="FMJD01000007">
    <property type="protein sequence ID" value="SCM75938.1"/>
    <property type="molecule type" value="Genomic_DNA"/>
</dbReference>
<gene>
    <name evidence="4" type="ORF">KL86PLE_30385</name>
</gene>
<evidence type="ECO:0000256" key="2">
    <source>
        <dbReference type="ARBA" id="ARBA00022777"/>
    </source>
</evidence>
<sequence>MRRPEFHCIGPVVLDRMIRVDRIPGPDDKAFVSAKYDTAGGPARNVAFALAGWGERVTVASVVGDDAIGQRLLDRLSEAGVGTDAIERLPDLETASCTIIVDETGERAILIDPIDDAVLARIGSGLRPAAGDAVLANLFHDHAAIDALAGARAAGSLAFVDLEWPEIGRWGWAAARRAAAAADVAVTNRQVLKAFVEERDIAPDDEAAAALTRQLRPAGGRVCVTLGADGVLARDGDRLLRLAAMPVTPKNTTGAGDRFLAGLARALAAGLSFDRSLAHGVAAAGLHLAGSGDGWAEVERAAATVDVRPLSAGVLP</sequence>
<organism evidence="4">
    <name type="scientific">uncultured Pleomorphomonas sp</name>
    <dbReference type="NCBI Taxonomy" id="442121"/>
    <lineage>
        <taxon>Bacteria</taxon>
        <taxon>Pseudomonadati</taxon>
        <taxon>Pseudomonadota</taxon>
        <taxon>Alphaproteobacteria</taxon>
        <taxon>Hyphomicrobiales</taxon>
        <taxon>Pleomorphomonadaceae</taxon>
        <taxon>Pleomorphomonas</taxon>
        <taxon>environmental samples</taxon>
    </lineage>
</organism>
<dbReference type="Pfam" id="PF00294">
    <property type="entry name" value="PfkB"/>
    <property type="match status" value="1"/>
</dbReference>
<dbReference type="GO" id="GO:0016301">
    <property type="term" value="F:kinase activity"/>
    <property type="evidence" value="ECO:0007669"/>
    <property type="project" value="UniProtKB-KW"/>
</dbReference>